<reference evidence="1" key="1">
    <citation type="submission" date="2018-06" db="EMBL/GenBank/DDBJ databases">
        <authorList>
            <person name="Zhirakovskaya E."/>
        </authorList>
    </citation>
    <scope>NUCLEOTIDE SEQUENCE</scope>
</reference>
<gene>
    <name evidence="1" type="ORF">MNBD_NITROSPINAE04-1959</name>
</gene>
<dbReference type="AlphaFoldDB" id="A0A3B1BAP0"/>
<organism evidence="1">
    <name type="scientific">hydrothermal vent metagenome</name>
    <dbReference type="NCBI Taxonomy" id="652676"/>
    <lineage>
        <taxon>unclassified sequences</taxon>
        <taxon>metagenomes</taxon>
        <taxon>ecological metagenomes</taxon>
    </lineage>
</organism>
<accession>A0A3B1BAP0</accession>
<evidence type="ECO:0000313" key="1">
    <source>
        <dbReference type="EMBL" id="VAX15356.1"/>
    </source>
</evidence>
<name>A0A3B1BAP0_9ZZZZ</name>
<sequence length="135" mass="15153">MNNLIKPQMAYPAFASATYTFSPSKWPVADDSATVSRRFEANARTAAGQFIRHTSPLNERTFSISYSLLTDAERDSFAAPDGTGFFNDVGGEQFEYRHTDGTIYKVRFLSDIVESRFEGHERWSLAPIVMVVVSI</sequence>
<proteinExistence type="predicted"/>
<dbReference type="EMBL" id="UOGA01000035">
    <property type="protein sequence ID" value="VAX15356.1"/>
    <property type="molecule type" value="Genomic_DNA"/>
</dbReference>
<protein>
    <submittedName>
        <fullName evidence="1">Uncharacterized protein</fullName>
    </submittedName>
</protein>